<protein>
    <submittedName>
        <fullName evidence="2">Uncharacterized protein</fullName>
    </submittedName>
</protein>
<feature type="transmembrane region" description="Helical" evidence="1">
    <location>
        <begin position="72"/>
        <end position="90"/>
    </location>
</feature>
<keyword evidence="2" id="KW-0614">Plasmid</keyword>
<geneLocation type="plasmid" evidence="3">
    <name>pg25-68</name>
</geneLocation>
<feature type="transmembrane region" description="Helical" evidence="1">
    <location>
        <begin position="20"/>
        <end position="38"/>
    </location>
</feature>
<keyword evidence="3" id="KW-1185">Reference proteome</keyword>
<proteinExistence type="predicted"/>
<evidence type="ECO:0000313" key="2">
    <source>
        <dbReference type="EMBL" id="AOH57415.1"/>
    </source>
</evidence>
<accession>A0A1B3XW26</accession>
<sequence length="206" mass="23131">MIVFGLAYVFVKGIKDRTQLLLLFSLGILILVFSFFVIGGFEGMPYAVLSLGVFTLAILYFFLKKYVIGKKILFIGVPLIIAIHIFIGFINQVDYRVVDKERLTDDETGNYIEKIEKDTSIVGYKKFKGGEGEDFLLISMGGERKGNTIEVLKVKEDSEKTIICIRTSYNKNPEPNPYIAVALTRIKSKVVILDTDGTNYGDGLFD</sequence>
<evidence type="ECO:0000313" key="3">
    <source>
        <dbReference type="Proteomes" id="UP000077926"/>
    </source>
</evidence>
<dbReference type="OrthoDB" id="2869408at2"/>
<name>A0A1B3XW26_9BACI</name>
<keyword evidence="1" id="KW-1133">Transmembrane helix</keyword>
<organism evidence="2 3">
    <name type="scientific">Peribacillus muralis</name>
    <dbReference type="NCBI Taxonomy" id="264697"/>
    <lineage>
        <taxon>Bacteria</taxon>
        <taxon>Bacillati</taxon>
        <taxon>Bacillota</taxon>
        <taxon>Bacilli</taxon>
        <taxon>Bacillales</taxon>
        <taxon>Bacillaceae</taxon>
        <taxon>Peribacillus</taxon>
    </lineage>
</organism>
<gene>
    <name evidence="2" type="ORF">ABE28_024005</name>
</gene>
<dbReference type="AlphaFoldDB" id="A0A1B3XW26"/>
<dbReference type="Pfam" id="PF14150">
    <property type="entry name" value="YesK"/>
    <property type="match status" value="1"/>
</dbReference>
<dbReference type="InterPro" id="IPR025434">
    <property type="entry name" value="YesK-like"/>
</dbReference>
<keyword evidence="1" id="KW-0812">Transmembrane</keyword>
<dbReference type="Proteomes" id="UP000077926">
    <property type="component" value="Plasmid pG25-68"/>
</dbReference>
<dbReference type="KEGG" id="bmur:ABE28_024005"/>
<evidence type="ECO:0000256" key="1">
    <source>
        <dbReference type="SAM" id="Phobius"/>
    </source>
</evidence>
<dbReference type="EMBL" id="CP017081">
    <property type="protein sequence ID" value="AOH57415.1"/>
    <property type="molecule type" value="Genomic_DNA"/>
</dbReference>
<feature type="transmembrane region" description="Helical" evidence="1">
    <location>
        <begin position="44"/>
        <end position="63"/>
    </location>
</feature>
<reference evidence="2 3" key="1">
    <citation type="submission" date="2016-08" db="EMBL/GenBank/DDBJ databases">
        <title>Complete genome sequence of Bacillus muralis G25-68, a strain with toxicity to nematodes.</title>
        <authorList>
            <person name="Zheng Z."/>
        </authorList>
    </citation>
    <scope>NUCLEOTIDE SEQUENCE [LARGE SCALE GENOMIC DNA]</scope>
    <source>
        <strain evidence="2 3">G25-68</strain>
        <plasmid evidence="3">pg25-68</plasmid>
    </source>
</reference>
<keyword evidence="1" id="KW-0472">Membrane</keyword>